<name>A0A1W7A9J1_9STAP</name>
<evidence type="ECO:0000313" key="3">
    <source>
        <dbReference type="Proteomes" id="UP000194154"/>
    </source>
</evidence>
<dbReference type="InterPro" id="IPR016181">
    <property type="entry name" value="Acyl_CoA_acyltransferase"/>
</dbReference>
<proteinExistence type="predicted"/>
<dbReference type="PROSITE" id="PS51186">
    <property type="entry name" value="GNAT"/>
    <property type="match status" value="1"/>
</dbReference>
<dbReference type="KEGG" id="mcak:MCCS_06450"/>
<dbReference type="EMBL" id="CP021059">
    <property type="protein sequence ID" value="ARQ06295.1"/>
    <property type="molecule type" value="Genomic_DNA"/>
</dbReference>
<dbReference type="Gene3D" id="3.40.630.30">
    <property type="match status" value="1"/>
</dbReference>
<dbReference type="OrthoDB" id="66776at2"/>
<protein>
    <recommendedName>
        <fullName evidence="1">N-acetyltransferase domain-containing protein</fullName>
    </recommendedName>
</protein>
<keyword evidence="3" id="KW-1185">Reference proteome</keyword>
<evidence type="ECO:0000313" key="2">
    <source>
        <dbReference type="EMBL" id="ARQ06295.1"/>
    </source>
</evidence>
<dbReference type="RefSeq" id="WP_086041971.1">
    <property type="nucleotide sequence ID" value="NZ_CBCRZA010000001.1"/>
</dbReference>
<evidence type="ECO:0000259" key="1">
    <source>
        <dbReference type="PROSITE" id="PS51186"/>
    </source>
</evidence>
<dbReference type="STRING" id="1855823.MCCS_06450"/>
<dbReference type="Pfam" id="PF00583">
    <property type="entry name" value="Acetyltransf_1"/>
    <property type="match status" value="1"/>
</dbReference>
<dbReference type="GeneID" id="35294782"/>
<dbReference type="InterPro" id="IPR000182">
    <property type="entry name" value="GNAT_dom"/>
</dbReference>
<feature type="domain" description="N-acetyltransferase" evidence="1">
    <location>
        <begin position="2"/>
        <end position="154"/>
    </location>
</feature>
<dbReference type="GO" id="GO:0016747">
    <property type="term" value="F:acyltransferase activity, transferring groups other than amino-acyl groups"/>
    <property type="evidence" value="ECO:0007669"/>
    <property type="project" value="InterPro"/>
</dbReference>
<dbReference type="AlphaFoldDB" id="A0A1W7A9J1"/>
<dbReference type="Proteomes" id="UP000194154">
    <property type="component" value="Chromosome"/>
</dbReference>
<gene>
    <name evidence="2" type="ORF">MCCS_06450</name>
</gene>
<reference evidence="2 3" key="1">
    <citation type="journal article" date="2017" name="Int. J. Syst. Evol. Microbiol.">
        <title>Macrococcus canis sp. nov., a skin bacterium associated with infections in dogs.</title>
        <authorList>
            <person name="Gobeli Brawand S."/>
            <person name="Cotting K."/>
            <person name="Gomez-Sanz E."/>
            <person name="Collaud A."/>
            <person name="Thomann A."/>
            <person name="Brodard I."/>
            <person name="Rodriguez-Campos S."/>
            <person name="Strauss C."/>
            <person name="Perreten V."/>
        </authorList>
    </citation>
    <scope>NUCLEOTIDE SEQUENCE [LARGE SCALE GENOMIC DNA]</scope>
    <source>
        <strain evidence="2 3">KM45013</strain>
    </source>
</reference>
<organism evidence="2 3">
    <name type="scientific">Macrococcoides canis</name>
    <dbReference type="NCBI Taxonomy" id="1855823"/>
    <lineage>
        <taxon>Bacteria</taxon>
        <taxon>Bacillati</taxon>
        <taxon>Bacillota</taxon>
        <taxon>Bacilli</taxon>
        <taxon>Bacillales</taxon>
        <taxon>Staphylococcaceae</taxon>
        <taxon>Macrococcoides</taxon>
    </lineage>
</organism>
<dbReference type="SUPFAM" id="SSF55729">
    <property type="entry name" value="Acyl-CoA N-acyltransferases (Nat)"/>
    <property type="match status" value="1"/>
</dbReference>
<sequence length="158" mass="18086">MITIEQVKESTSISLEQYTLPARQMLFAGHPRYILSVQRSDYDAFIIKKDDEVIGVFALDRGDILNKIDAPRTAVYLRGLSIDYKHQGSGVLKEAMPLIETYIKSNYADVMAIYLMVNVKNDAYYAFIKRGFIDQKMMVRQGLSRLKVLKKTINNVPD</sequence>
<accession>A0A1W7A9J1</accession>